<dbReference type="GO" id="GO:0003677">
    <property type="term" value="F:DNA binding"/>
    <property type="evidence" value="ECO:0007669"/>
    <property type="project" value="UniProtKB-UniRule"/>
</dbReference>
<accession>K9AN31</accession>
<proteinExistence type="predicted"/>
<feature type="DNA-binding region" description="H-T-H motif" evidence="2">
    <location>
        <begin position="32"/>
        <end position="51"/>
    </location>
</feature>
<dbReference type="RefSeq" id="WP_009383866.1">
    <property type="nucleotide sequence ID" value="NZ_AMSQ01000011.1"/>
</dbReference>
<dbReference type="STRING" id="1229783.C273_07677"/>
<keyword evidence="5" id="KW-1185">Reference proteome</keyword>
<evidence type="ECO:0000259" key="3">
    <source>
        <dbReference type="PROSITE" id="PS50977"/>
    </source>
</evidence>
<dbReference type="PROSITE" id="PS50977">
    <property type="entry name" value="HTH_TETR_2"/>
    <property type="match status" value="1"/>
</dbReference>
<dbReference type="Proteomes" id="UP000009885">
    <property type="component" value="Unassembled WGS sequence"/>
</dbReference>
<gene>
    <name evidence="4" type="ORF">C273_07677</name>
</gene>
<keyword evidence="1 2" id="KW-0238">DNA-binding</keyword>
<feature type="domain" description="HTH tetR-type" evidence="3">
    <location>
        <begin position="9"/>
        <end position="69"/>
    </location>
</feature>
<dbReference type="Gene3D" id="1.10.357.10">
    <property type="entry name" value="Tetracycline Repressor, domain 2"/>
    <property type="match status" value="1"/>
</dbReference>
<evidence type="ECO:0000313" key="4">
    <source>
        <dbReference type="EMBL" id="EKU47436.1"/>
    </source>
</evidence>
<dbReference type="PATRIC" id="fig|1229783.3.peg.1547"/>
<dbReference type="OrthoDB" id="9810250at2"/>
<dbReference type="AlphaFoldDB" id="K9AN31"/>
<dbReference type="PANTHER" id="PTHR43479">
    <property type="entry name" value="ACREF/ENVCD OPERON REPRESSOR-RELATED"/>
    <property type="match status" value="1"/>
</dbReference>
<protein>
    <submittedName>
        <fullName evidence="4">Transcriptional regulator</fullName>
    </submittedName>
</protein>
<dbReference type="SUPFAM" id="SSF46689">
    <property type="entry name" value="Homeodomain-like"/>
    <property type="match status" value="1"/>
</dbReference>
<dbReference type="Pfam" id="PF00440">
    <property type="entry name" value="TetR_N"/>
    <property type="match status" value="1"/>
</dbReference>
<evidence type="ECO:0000256" key="2">
    <source>
        <dbReference type="PROSITE-ProRule" id="PRU00335"/>
    </source>
</evidence>
<dbReference type="InterPro" id="IPR009057">
    <property type="entry name" value="Homeodomain-like_sf"/>
</dbReference>
<organism evidence="4 5">
    <name type="scientific">Staphylococcus massiliensis S46</name>
    <dbReference type="NCBI Taxonomy" id="1229783"/>
    <lineage>
        <taxon>Bacteria</taxon>
        <taxon>Bacillati</taxon>
        <taxon>Bacillota</taxon>
        <taxon>Bacilli</taxon>
        <taxon>Bacillales</taxon>
        <taxon>Staphylococcaceae</taxon>
        <taxon>Staphylococcus</taxon>
    </lineage>
</organism>
<comment type="caution">
    <text evidence="4">The sequence shown here is derived from an EMBL/GenBank/DDBJ whole genome shotgun (WGS) entry which is preliminary data.</text>
</comment>
<evidence type="ECO:0000313" key="5">
    <source>
        <dbReference type="Proteomes" id="UP000009885"/>
    </source>
</evidence>
<dbReference type="EMBL" id="AMSQ01000011">
    <property type="protein sequence ID" value="EKU47436.1"/>
    <property type="molecule type" value="Genomic_DNA"/>
</dbReference>
<evidence type="ECO:0000256" key="1">
    <source>
        <dbReference type="ARBA" id="ARBA00023125"/>
    </source>
</evidence>
<sequence length="181" mass="21513">MNNKDLRVIKTKKALSEALFKLLTKHEFSTVSVNQICREALVHRTTFYKHFYDKYDLLLYLFKEKTEDYFKVDLKTRINAPFTSFMKLMDENTKNVERRQMYDAAFRSTLVNHFIDLFKKDIKDNVSRISVDPKVPEDAIFYIYGGLLSGMTQWVDEYQVDKTPSELDDIFHRVVNLEVKD</sequence>
<dbReference type="eggNOG" id="COG1309">
    <property type="taxonomic scope" value="Bacteria"/>
</dbReference>
<dbReference type="InterPro" id="IPR001647">
    <property type="entry name" value="HTH_TetR"/>
</dbReference>
<dbReference type="PANTHER" id="PTHR43479:SF16">
    <property type="entry name" value="HTH TETR-TYPE DOMAIN-CONTAINING PROTEIN"/>
    <property type="match status" value="1"/>
</dbReference>
<name>K9AN31_9STAP</name>
<reference evidence="4 5" key="1">
    <citation type="journal article" date="2013" name="Genome Announc.">
        <title>Genome Sequence of Staphylococcus massiliensis Strain S46, Isolated from the Surface of Healthy Human Skin.</title>
        <authorList>
            <person name="Srivastav R."/>
            <person name="Singh A."/>
            <person name="Jangir P.K."/>
            <person name="Kumari C."/>
            <person name="Muduli S."/>
            <person name="Sharma R."/>
        </authorList>
    </citation>
    <scope>NUCLEOTIDE SEQUENCE [LARGE SCALE GENOMIC DNA]</scope>
    <source>
        <strain evidence="4 5">S46</strain>
    </source>
</reference>
<dbReference type="InterPro" id="IPR050624">
    <property type="entry name" value="HTH-type_Tx_Regulator"/>
</dbReference>